<dbReference type="AlphaFoldDB" id="A0A0W8I4W4"/>
<dbReference type="RefSeq" id="WP_058891318.1">
    <property type="nucleotide sequence ID" value="NZ_LQBL01000028.1"/>
</dbReference>
<feature type="domain" description="GAF" evidence="2">
    <location>
        <begin position="19"/>
        <end position="161"/>
    </location>
</feature>
<keyword evidence="4" id="KW-1185">Reference proteome</keyword>
<feature type="compositionally biased region" description="Low complexity" evidence="1">
    <location>
        <begin position="165"/>
        <end position="178"/>
    </location>
</feature>
<comment type="caution">
    <text evidence="3">The sequence shown here is derived from an EMBL/GenBank/DDBJ whole genome shotgun (WGS) entry which is preliminary data.</text>
</comment>
<dbReference type="Proteomes" id="UP000054837">
    <property type="component" value="Unassembled WGS sequence"/>
</dbReference>
<evidence type="ECO:0000313" key="3">
    <source>
        <dbReference type="EMBL" id="KUG53309.1"/>
    </source>
</evidence>
<sequence>MTEDDRVGALQRLDVLDAPTEGRFDRVIRLAQQLFDVPVVAVNMVDAQAQHTIAALGMDCGSVPLADSFCAHTIRQAETLVVPDVMLDARFRHTALVAGDPHVRFYAGHPLRAPGGQAVGSLCLAGPQARQFDATQQRLLADLASWVEEELVRSDDRLEAEQGPASAGAASSARAGGL</sequence>
<evidence type="ECO:0000313" key="4">
    <source>
        <dbReference type="Proteomes" id="UP000054837"/>
    </source>
</evidence>
<dbReference type="Gene3D" id="3.30.450.40">
    <property type="match status" value="1"/>
</dbReference>
<organism evidence="3 4">
    <name type="scientific">Serinicoccus chungangensis</name>
    <dbReference type="NCBI Taxonomy" id="767452"/>
    <lineage>
        <taxon>Bacteria</taxon>
        <taxon>Bacillati</taxon>
        <taxon>Actinomycetota</taxon>
        <taxon>Actinomycetes</taxon>
        <taxon>Micrococcales</taxon>
        <taxon>Ornithinimicrobiaceae</taxon>
        <taxon>Serinicoccus</taxon>
    </lineage>
</organism>
<dbReference type="InterPro" id="IPR029016">
    <property type="entry name" value="GAF-like_dom_sf"/>
</dbReference>
<proteinExistence type="predicted"/>
<dbReference type="PANTHER" id="PTHR43102">
    <property type="entry name" value="SLR1143 PROTEIN"/>
    <property type="match status" value="1"/>
</dbReference>
<evidence type="ECO:0000259" key="2">
    <source>
        <dbReference type="SMART" id="SM00065"/>
    </source>
</evidence>
<dbReference type="PANTHER" id="PTHR43102:SF2">
    <property type="entry name" value="GAF DOMAIN-CONTAINING PROTEIN"/>
    <property type="match status" value="1"/>
</dbReference>
<dbReference type="OrthoDB" id="9151676at2"/>
<dbReference type="InterPro" id="IPR003018">
    <property type="entry name" value="GAF"/>
</dbReference>
<reference evidence="3 4" key="1">
    <citation type="submission" date="2015-12" db="EMBL/GenBank/DDBJ databases">
        <title>Serinicoccus chungangenesis strain CD08_5 genome sequencing and assembly.</title>
        <authorList>
            <person name="Chander A.M."/>
            <person name="Kaur G."/>
            <person name="Nair G.R."/>
            <person name="Dhawan D.K."/>
            <person name="Kochhar R.K."/>
            <person name="Mayilraj S."/>
            <person name="Bhadada S.K."/>
        </authorList>
    </citation>
    <scope>NUCLEOTIDE SEQUENCE [LARGE SCALE GENOMIC DNA]</scope>
    <source>
        <strain evidence="3 4">CD08_5</strain>
    </source>
</reference>
<dbReference type="EMBL" id="LQBL01000028">
    <property type="protein sequence ID" value="KUG53309.1"/>
    <property type="molecule type" value="Genomic_DNA"/>
</dbReference>
<dbReference type="STRING" id="767452.AVL62_00405"/>
<protein>
    <recommendedName>
        <fullName evidence="2">GAF domain-containing protein</fullName>
    </recommendedName>
</protein>
<dbReference type="SUPFAM" id="SSF55781">
    <property type="entry name" value="GAF domain-like"/>
    <property type="match status" value="1"/>
</dbReference>
<accession>A0A0W8I4W4</accession>
<feature type="region of interest" description="Disordered" evidence="1">
    <location>
        <begin position="155"/>
        <end position="178"/>
    </location>
</feature>
<dbReference type="Pfam" id="PF01590">
    <property type="entry name" value="GAF"/>
    <property type="match status" value="1"/>
</dbReference>
<gene>
    <name evidence="3" type="ORF">AVL62_00405</name>
</gene>
<evidence type="ECO:0000256" key="1">
    <source>
        <dbReference type="SAM" id="MobiDB-lite"/>
    </source>
</evidence>
<dbReference type="SMART" id="SM00065">
    <property type="entry name" value="GAF"/>
    <property type="match status" value="1"/>
</dbReference>
<name>A0A0W8I4W4_9MICO</name>